<dbReference type="OrthoDB" id="676979at2759"/>
<feature type="transmembrane region" description="Helical" evidence="12">
    <location>
        <begin position="160"/>
        <end position="182"/>
    </location>
</feature>
<evidence type="ECO:0000256" key="12">
    <source>
        <dbReference type="SAM" id="Phobius"/>
    </source>
</evidence>
<evidence type="ECO:0000256" key="1">
    <source>
        <dbReference type="ARBA" id="ARBA00004479"/>
    </source>
</evidence>
<feature type="transmembrane region" description="Helical" evidence="12">
    <location>
        <begin position="66"/>
        <end position="89"/>
    </location>
</feature>
<evidence type="ECO:0000256" key="5">
    <source>
        <dbReference type="ARBA" id="ARBA00022692"/>
    </source>
</evidence>
<dbReference type="EnsemblMetazoa" id="XM_030985264">
    <property type="protein sequence ID" value="XP_030841124"/>
    <property type="gene ID" value="LOC105446965"/>
</dbReference>
<dbReference type="InterPro" id="IPR003591">
    <property type="entry name" value="Leu-rich_rpt_typical-subtyp"/>
</dbReference>
<comment type="similarity">
    <text evidence="3">Belongs to the Toll-like receptor family.</text>
</comment>
<dbReference type="GO" id="GO:0007155">
    <property type="term" value="P:cell adhesion"/>
    <property type="evidence" value="ECO:0007669"/>
    <property type="project" value="UniProtKB-KW"/>
</dbReference>
<evidence type="ECO:0000256" key="9">
    <source>
        <dbReference type="ARBA" id="ARBA00023136"/>
    </source>
</evidence>
<dbReference type="PROSITE" id="PS50104">
    <property type="entry name" value="TIR"/>
    <property type="match status" value="2"/>
</dbReference>
<evidence type="ECO:0000313" key="15">
    <source>
        <dbReference type="Proteomes" id="UP000007110"/>
    </source>
</evidence>
<keyword evidence="15" id="KW-1185">Reference proteome</keyword>
<evidence type="ECO:0000256" key="2">
    <source>
        <dbReference type="ARBA" id="ARBA00005670"/>
    </source>
</evidence>
<protein>
    <recommendedName>
        <fullName evidence="13">TIR domain-containing protein</fullName>
    </recommendedName>
</protein>
<dbReference type="InParanoid" id="A0A7M7NTC0"/>
<evidence type="ECO:0000259" key="13">
    <source>
        <dbReference type="PROSITE" id="PS50104"/>
    </source>
</evidence>
<sequence>MGSVRKSPKHSGSSPEHAIPSGNVPIFLPECGRLSLILLGVAFILASLISIGVFTDLYNVFRWWPYGAVCLIGFVVGAVIVGLGCRCWLKEPIITASVQMKMLQELDRAEQEAKLKKRDSIRRIYHKMSPLRGSDRRGQTSSVSAEAEFDPDELCKRSIVLFYSLPLATICLIVIIVLVHHYRWKVKYKIFLLKLAALGYKELRDARDHVDFEFDLNIIFYDDDEEWIREHLRPALKAQLPQFRRNVFGDEDLVVGMHYLDSVDYVVSHSYKTIILLSRAAVHDRWFMLKLRTAMDHVSDTQTEFVVVVFLEDIPDEEIPFLARLYLSDGRPYLYWTGDLEMQRGLLLVCGTIRYASFDRNQIEDLTVESFNFVCHATALFLAGNPIKSVDPKVIASLHVRRLHLGDYPLNSEVMRNVFIGVAHSEIEYLSVENASLNALPKDFFDPLLDKYLSVLDLTDNYVYPIVFSNLTKIDELILYGNRIDIIEPNLFDGMEKIKVLYFNNNRIRHINPRNHTWNIGVLELHLQINLLTVISQSAFLGLENLTFIDLSYNKLLVFEQTAFTDLRRIQTIHVRYCSIFRWQLESSTLRSLTLKNTRIHLKPSESFKQSLFLEHLDLSSTDLGTLNVWDATMNISLFDGLFNLTTLDLSRNHLLGREGALTTGVFRQLSALQQLYLHDCDVTTLNPNVFKGLGQVTIINLDDNNLAYLEDSIFLNNPKLTSIALSCNNLTHLKLSTFQPIISSLSSLDLSMNPIVCNCDLKWLPSLLNGQFMLINADYTICSEGSLDPARARPLLQFDPDELCERSIVLFYSLPLASMFIVLVHHYRWKVKNKIFLLKLAALGYREVRDARDHIDFEFDLNFIFYDDDEEWIREHLRAALADQLPQFHRNVFGDGDLVVGMHYLDSVDYVVSHSYKTIILLSRAAVHDRWFMLKLRTAPCK</sequence>
<dbReference type="Gene3D" id="3.80.10.10">
    <property type="entry name" value="Ribonuclease Inhibitor"/>
    <property type="match status" value="3"/>
</dbReference>
<comment type="similarity">
    <text evidence="2">Belongs to the immunoglobulin superfamily. AMIGO family.</text>
</comment>
<feature type="transmembrane region" description="Helical" evidence="12">
    <location>
        <begin position="34"/>
        <end position="54"/>
    </location>
</feature>
<evidence type="ECO:0000256" key="4">
    <source>
        <dbReference type="ARBA" id="ARBA00022614"/>
    </source>
</evidence>
<proteinExistence type="inferred from homology"/>
<dbReference type="GO" id="GO:0016020">
    <property type="term" value="C:membrane"/>
    <property type="evidence" value="ECO:0007669"/>
    <property type="project" value="UniProtKB-SubCell"/>
</dbReference>
<evidence type="ECO:0000313" key="14">
    <source>
        <dbReference type="EnsemblMetazoa" id="XP_030841124"/>
    </source>
</evidence>
<dbReference type="InterPro" id="IPR035897">
    <property type="entry name" value="Toll_tir_struct_dom_sf"/>
</dbReference>
<dbReference type="SUPFAM" id="SSF52200">
    <property type="entry name" value="Toll/Interleukin receptor TIR domain"/>
    <property type="match status" value="2"/>
</dbReference>
<dbReference type="RefSeq" id="XP_030841124.1">
    <property type="nucleotide sequence ID" value="XM_030985264.1"/>
</dbReference>
<keyword evidence="11" id="KW-0393">Immunoglobulin domain</keyword>
<keyword evidence="6" id="KW-0677">Repeat</keyword>
<dbReference type="Proteomes" id="UP000007110">
    <property type="component" value="Unassembled WGS sequence"/>
</dbReference>
<organism evidence="14 15">
    <name type="scientific">Strongylocentrotus purpuratus</name>
    <name type="common">Purple sea urchin</name>
    <dbReference type="NCBI Taxonomy" id="7668"/>
    <lineage>
        <taxon>Eukaryota</taxon>
        <taxon>Metazoa</taxon>
        <taxon>Echinodermata</taxon>
        <taxon>Eleutherozoa</taxon>
        <taxon>Echinozoa</taxon>
        <taxon>Echinoidea</taxon>
        <taxon>Euechinoidea</taxon>
        <taxon>Echinacea</taxon>
        <taxon>Camarodonta</taxon>
        <taxon>Echinidea</taxon>
        <taxon>Strongylocentrotidae</taxon>
        <taxon>Strongylocentrotus</taxon>
    </lineage>
</organism>
<dbReference type="SUPFAM" id="SSF52058">
    <property type="entry name" value="L domain-like"/>
    <property type="match status" value="1"/>
</dbReference>
<keyword evidence="9 12" id="KW-0472">Membrane</keyword>
<keyword evidence="5 12" id="KW-0812">Transmembrane</keyword>
<dbReference type="GO" id="GO:0007165">
    <property type="term" value="P:signal transduction"/>
    <property type="evidence" value="ECO:0007669"/>
    <property type="project" value="InterPro"/>
</dbReference>
<keyword evidence="4" id="KW-0433">Leucine-rich repeat</keyword>
<dbReference type="InterPro" id="IPR032675">
    <property type="entry name" value="LRR_dom_sf"/>
</dbReference>
<dbReference type="PANTHER" id="PTHR24368">
    <property type="entry name" value="AMPHOTERIN-INDUCED PROTEIN"/>
    <property type="match status" value="1"/>
</dbReference>
<evidence type="ECO:0000256" key="3">
    <source>
        <dbReference type="ARBA" id="ARBA00009634"/>
    </source>
</evidence>
<dbReference type="Pfam" id="PF13855">
    <property type="entry name" value="LRR_8"/>
    <property type="match status" value="2"/>
</dbReference>
<feature type="domain" description="TIR" evidence="13">
    <location>
        <begin position="212"/>
        <end position="357"/>
    </location>
</feature>
<evidence type="ECO:0000256" key="8">
    <source>
        <dbReference type="ARBA" id="ARBA00022989"/>
    </source>
</evidence>
<dbReference type="InterPro" id="IPR031283">
    <property type="entry name" value="AMIGO"/>
</dbReference>
<dbReference type="InterPro" id="IPR001611">
    <property type="entry name" value="Leu-rich_rpt"/>
</dbReference>
<comment type="subcellular location">
    <subcellularLocation>
        <location evidence="1">Membrane</location>
        <topology evidence="1">Single-pass type I membrane protein</topology>
    </subcellularLocation>
</comment>
<dbReference type="GeneID" id="105446965"/>
<feature type="domain" description="TIR" evidence="13">
    <location>
        <begin position="858"/>
        <end position="943"/>
    </location>
</feature>
<evidence type="ECO:0000256" key="10">
    <source>
        <dbReference type="ARBA" id="ARBA00023180"/>
    </source>
</evidence>
<evidence type="ECO:0000256" key="6">
    <source>
        <dbReference type="ARBA" id="ARBA00022737"/>
    </source>
</evidence>
<name>A0A7M7NTC0_STRPU</name>
<accession>A0A7M7NTC0</accession>
<dbReference type="Pfam" id="PF01582">
    <property type="entry name" value="TIR"/>
    <property type="match status" value="1"/>
</dbReference>
<dbReference type="SMART" id="SM00369">
    <property type="entry name" value="LRR_TYP"/>
    <property type="match status" value="7"/>
</dbReference>
<reference evidence="14" key="2">
    <citation type="submission" date="2021-01" db="UniProtKB">
        <authorList>
            <consortium name="EnsemblMetazoa"/>
        </authorList>
    </citation>
    <scope>IDENTIFICATION</scope>
</reference>
<dbReference type="KEGG" id="spu:105446965"/>
<dbReference type="InterPro" id="IPR000157">
    <property type="entry name" value="TIR_dom"/>
</dbReference>
<evidence type="ECO:0000256" key="11">
    <source>
        <dbReference type="ARBA" id="ARBA00023319"/>
    </source>
</evidence>
<evidence type="ECO:0000256" key="7">
    <source>
        <dbReference type="ARBA" id="ARBA00022889"/>
    </source>
</evidence>
<keyword evidence="7" id="KW-0130">Cell adhesion</keyword>
<dbReference type="AlphaFoldDB" id="A0A7M7NTC0"/>
<dbReference type="PANTHER" id="PTHR24368:SF210">
    <property type="entry name" value="SURFACE ANTIGEN BSPA-LIKE"/>
    <property type="match status" value="1"/>
</dbReference>
<dbReference type="Gene3D" id="3.40.50.10140">
    <property type="entry name" value="Toll/interleukin-1 receptor homology (TIR) domain"/>
    <property type="match status" value="2"/>
</dbReference>
<reference evidence="15" key="1">
    <citation type="submission" date="2015-02" db="EMBL/GenBank/DDBJ databases">
        <title>Genome sequencing for Strongylocentrotus purpuratus.</title>
        <authorList>
            <person name="Murali S."/>
            <person name="Liu Y."/>
            <person name="Vee V."/>
            <person name="English A."/>
            <person name="Wang M."/>
            <person name="Skinner E."/>
            <person name="Han Y."/>
            <person name="Muzny D.M."/>
            <person name="Worley K.C."/>
            <person name="Gibbs R.A."/>
        </authorList>
    </citation>
    <scope>NUCLEOTIDE SEQUENCE</scope>
</reference>
<keyword evidence="10" id="KW-0325">Glycoprotein</keyword>
<keyword evidence="8 12" id="KW-1133">Transmembrane helix</keyword>
<dbReference type="SMART" id="SM00255">
    <property type="entry name" value="TIR"/>
    <property type="match status" value="1"/>
</dbReference>